<sequence length="387" mass="40573">MGRWLTGLLALPLAAGPAVTATPQWVLGPDMPTPAGALGSEWHDISATAATDVWAVGGADDAPLTGHFDGTTWTEVPTPAVPDGFTYDLSAVDGAGVDDAWTVGTADELGQHDQLLAWHYDGRSWSAPAGAVPPIPDSSLADVDMLTRDDGWAVGHYSTIATRGLRPLVLHYTDGKWSRVINPIGDAISADLTAVHALATDDVWAVGTQSRIGGKQDTIVLHYDGIRWQEITTPIVNPVGESATLLAVAAISGKDVWAAGKSCLTLADDSCHAVVLHLTPTGWTIVPTTGLATELTAVLPLAPGDVWIIGYASSKAENEYDLAEHWDGTSFTRDPQLPLPAPDYTILDGEPGSALEAATIVPGTGAIWAAGWYRSPLKGTSHIIHRG</sequence>
<dbReference type="EMBL" id="BOMN01000144">
    <property type="protein sequence ID" value="GIE26485.1"/>
    <property type="molecule type" value="Genomic_DNA"/>
</dbReference>
<dbReference type="Proteomes" id="UP000603200">
    <property type="component" value="Unassembled WGS sequence"/>
</dbReference>
<dbReference type="RefSeq" id="WP_203843385.1">
    <property type="nucleotide sequence ID" value="NZ_BAAATV010000035.1"/>
</dbReference>
<keyword evidence="1" id="KW-0732">Signal</keyword>
<evidence type="ECO:0000313" key="3">
    <source>
        <dbReference type="Proteomes" id="UP000603200"/>
    </source>
</evidence>
<evidence type="ECO:0008006" key="4">
    <source>
        <dbReference type="Google" id="ProtNLM"/>
    </source>
</evidence>
<organism evidence="2 3">
    <name type="scientific">Winogradskya humida</name>
    <dbReference type="NCBI Taxonomy" id="113566"/>
    <lineage>
        <taxon>Bacteria</taxon>
        <taxon>Bacillati</taxon>
        <taxon>Actinomycetota</taxon>
        <taxon>Actinomycetes</taxon>
        <taxon>Micromonosporales</taxon>
        <taxon>Micromonosporaceae</taxon>
        <taxon>Winogradskya</taxon>
    </lineage>
</organism>
<protein>
    <recommendedName>
        <fullName evidence="4">Photosynthesis system II assembly factor YCF48-like protein</fullName>
    </recommendedName>
</protein>
<gene>
    <name evidence="2" type="ORF">Ahu01nite_095870</name>
</gene>
<proteinExistence type="predicted"/>
<name>A0ABQ4A6J6_9ACTN</name>
<evidence type="ECO:0000256" key="1">
    <source>
        <dbReference type="SAM" id="SignalP"/>
    </source>
</evidence>
<accession>A0ABQ4A6J6</accession>
<evidence type="ECO:0000313" key="2">
    <source>
        <dbReference type="EMBL" id="GIE26485.1"/>
    </source>
</evidence>
<feature type="chain" id="PRO_5045158729" description="Photosynthesis system II assembly factor YCF48-like protein" evidence="1">
    <location>
        <begin position="21"/>
        <end position="387"/>
    </location>
</feature>
<reference evidence="2 3" key="1">
    <citation type="submission" date="2021-01" db="EMBL/GenBank/DDBJ databases">
        <title>Whole genome shotgun sequence of Actinoplanes humidus NBRC 14915.</title>
        <authorList>
            <person name="Komaki H."/>
            <person name="Tamura T."/>
        </authorList>
    </citation>
    <scope>NUCLEOTIDE SEQUENCE [LARGE SCALE GENOMIC DNA]</scope>
    <source>
        <strain evidence="2 3">NBRC 14915</strain>
    </source>
</reference>
<feature type="signal peptide" evidence="1">
    <location>
        <begin position="1"/>
        <end position="20"/>
    </location>
</feature>
<keyword evidence="3" id="KW-1185">Reference proteome</keyword>
<comment type="caution">
    <text evidence="2">The sequence shown here is derived from an EMBL/GenBank/DDBJ whole genome shotgun (WGS) entry which is preliminary data.</text>
</comment>